<accession>A0A9Q0KSH8</accession>
<dbReference type="EMBL" id="JAMYWD010000003">
    <property type="protein sequence ID" value="KAJ4975983.1"/>
    <property type="molecule type" value="Genomic_DNA"/>
</dbReference>
<reference evidence="2" key="1">
    <citation type="journal article" date="2023" name="Plant J.">
        <title>The genome of the king protea, Protea cynaroides.</title>
        <authorList>
            <person name="Chang J."/>
            <person name="Duong T.A."/>
            <person name="Schoeman C."/>
            <person name="Ma X."/>
            <person name="Roodt D."/>
            <person name="Barker N."/>
            <person name="Li Z."/>
            <person name="Van de Peer Y."/>
            <person name="Mizrachi E."/>
        </authorList>
    </citation>
    <scope>NUCLEOTIDE SEQUENCE</scope>
    <source>
        <tissue evidence="2">Young leaves</tissue>
    </source>
</reference>
<evidence type="ECO:0000313" key="3">
    <source>
        <dbReference type="Proteomes" id="UP001141806"/>
    </source>
</evidence>
<name>A0A9Q0KSH8_9MAGN</name>
<comment type="caution">
    <text evidence="2">The sequence shown here is derived from an EMBL/GenBank/DDBJ whole genome shotgun (WGS) entry which is preliminary data.</text>
</comment>
<feature type="compositionally biased region" description="Low complexity" evidence="1">
    <location>
        <begin position="34"/>
        <end position="46"/>
    </location>
</feature>
<proteinExistence type="predicted"/>
<keyword evidence="3" id="KW-1185">Reference proteome</keyword>
<dbReference type="Proteomes" id="UP001141806">
    <property type="component" value="Unassembled WGS sequence"/>
</dbReference>
<feature type="compositionally biased region" description="Basic residues" evidence="1">
    <location>
        <begin position="1"/>
        <end position="11"/>
    </location>
</feature>
<sequence length="102" mass="10986">MIGRPLVRRSTKSTAIRRPTKITVVRRSSNTTFGTSQSSASTSSAKGKGGKGKKRKEPTVTQRQTRSQVSRGSKEASIQAKTKARMAKKVEKIRAKAVAAQG</sequence>
<gene>
    <name evidence="2" type="ORF">NE237_001089</name>
</gene>
<protein>
    <submittedName>
        <fullName evidence="2">Uncharacterized protein</fullName>
    </submittedName>
</protein>
<evidence type="ECO:0000256" key="1">
    <source>
        <dbReference type="SAM" id="MobiDB-lite"/>
    </source>
</evidence>
<feature type="region of interest" description="Disordered" evidence="1">
    <location>
        <begin position="1"/>
        <end position="89"/>
    </location>
</feature>
<feature type="compositionally biased region" description="Polar residues" evidence="1">
    <location>
        <begin position="59"/>
        <end position="71"/>
    </location>
</feature>
<evidence type="ECO:0000313" key="2">
    <source>
        <dbReference type="EMBL" id="KAJ4975983.1"/>
    </source>
</evidence>
<organism evidence="2 3">
    <name type="scientific">Protea cynaroides</name>
    <dbReference type="NCBI Taxonomy" id="273540"/>
    <lineage>
        <taxon>Eukaryota</taxon>
        <taxon>Viridiplantae</taxon>
        <taxon>Streptophyta</taxon>
        <taxon>Embryophyta</taxon>
        <taxon>Tracheophyta</taxon>
        <taxon>Spermatophyta</taxon>
        <taxon>Magnoliopsida</taxon>
        <taxon>Proteales</taxon>
        <taxon>Proteaceae</taxon>
        <taxon>Protea</taxon>
    </lineage>
</organism>
<dbReference type="AlphaFoldDB" id="A0A9Q0KSH8"/>